<evidence type="ECO:0000313" key="7">
    <source>
        <dbReference type="Proteomes" id="UP000316217"/>
    </source>
</evidence>
<dbReference type="NCBIfam" id="TIGR03264">
    <property type="entry name" value="met_CoM_red_C"/>
    <property type="match status" value="1"/>
</dbReference>
<dbReference type="InterPro" id="IPR026327">
    <property type="entry name" value="Me_CoM_Rdtase_prot-C-like"/>
</dbReference>
<dbReference type="AlphaFoldDB" id="A0A429GGE1"/>
<dbReference type="EMBL" id="RXII01000001">
    <property type="protein sequence ID" value="RZN63750.1"/>
    <property type="molecule type" value="Genomic_DNA"/>
</dbReference>
<name>A0A429GGE1_9CREN</name>
<evidence type="ECO:0000256" key="1">
    <source>
        <dbReference type="ARBA" id="ARBA00022994"/>
    </source>
</evidence>
<organism evidence="4 6">
    <name type="scientific">Candidatus Methanodesulfokora washburnensis</name>
    <dbReference type="NCBI Taxonomy" id="2478471"/>
    <lineage>
        <taxon>Archaea</taxon>
        <taxon>Thermoproteota</taxon>
        <taxon>Candidatus Korarchaeia</taxon>
        <taxon>Candidatus Korarchaeia incertae sedis</taxon>
        <taxon>Candidatus Methanodesulfokora</taxon>
    </lineage>
</organism>
<keyword evidence="6" id="KW-1185">Reference proteome</keyword>
<dbReference type="PIRSF" id="PIRSF003137">
    <property type="entry name" value="McrC"/>
    <property type="match status" value="1"/>
</dbReference>
<proteinExistence type="predicted"/>
<gene>
    <name evidence="4" type="primary">mcrC</name>
    <name evidence="4" type="ORF">D6D85_12365</name>
    <name evidence="5" type="ORF">EF810_00165</name>
</gene>
<dbReference type="EMBL" id="RCOS01000137">
    <property type="protein sequence ID" value="RSN72833.1"/>
    <property type="molecule type" value="Genomic_DNA"/>
</dbReference>
<comment type="caution">
    <text evidence="4">The sequence shown here is derived from an EMBL/GenBank/DDBJ whole genome shotgun (WGS) entry which is preliminary data.</text>
</comment>
<sequence length="210" mass="22451">MKIGRETQFVDCRETMGIGLGGGLAQRGTISDGYSGGSKSDVIVVGMSPGPRHVTKPVCEITAGLRREGINPSVLILDAGSSPPPDASTIKGGYGSHFGIKVEEIDVISRHKLCIIHLGNVKHHVVAKAKAILKYIPIKAIIVCQCPVTLEDFAKAGIRTASVKPERPETLGEVIEVVTDVVRGESCPPEKVDEICKKVKFFLNIQKVMG</sequence>
<accession>A0A429GGE1</accession>
<dbReference type="Proteomes" id="UP000316217">
    <property type="component" value="Unassembled WGS sequence"/>
</dbReference>
<evidence type="ECO:0000313" key="6">
    <source>
        <dbReference type="Proteomes" id="UP000277582"/>
    </source>
</evidence>
<protein>
    <recommendedName>
        <fullName evidence="3">Methyl-coenzyme M reductase operon protein C</fullName>
    </recommendedName>
</protein>
<dbReference type="RefSeq" id="WP_125672268.1">
    <property type="nucleotide sequence ID" value="NZ_RCOS01000137.1"/>
</dbReference>
<evidence type="ECO:0000313" key="5">
    <source>
        <dbReference type="EMBL" id="RZN63750.1"/>
    </source>
</evidence>
<evidence type="ECO:0000313" key="4">
    <source>
        <dbReference type="EMBL" id="RSN72833.1"/>
    </source>
</evidence>
<keyword evidence="1 3" id="KW-0484">Methanogenesis</keyword>
<reference evidence="5 7" key="2">
    <citation type="journal article" date="2019" name="Nat. Microbiol.">
        <title>Wide diversity of methane and short-chain alkane metabolisms in uncultured archaea.</title>
        <authorList>
            <person name="Borrel G."/>
            <person name="Adam P.S."/>
            <person name="McKay L.J."/>
            <person name="Chen L.X."/>
            <person name="Sierra-Garcia I.N."/>
            <person name="Sieber C.M."/>
            <person name="Letourneur Q."/>
            <person name="Ghozlane A."/>
            <person name="Andersen G.L."/>
            <person name="Li W.J."/>
            <person name="Hallam S.J."/>
            <person name="Muyzer G."/>
            <person name="de Oliveira V.M."/>
            <person name="Inskeep W.P."/>
            <person name="Banfield J.F."/>
            <person name="Gribaldo S."/>
        </authorList>
    </citation>
    <scope>NUCLEOTIDE SEQUENCE [LARGE SCALE GENOMIC DNA]</scope>
    <source>
        <strain evidence="5">NM4</strain>
    </source>
</reference>
<evidence type="ECO:0000256" key="3">
    <source>
        <dbReference type="PIRNR" id="PIRNR003137"/>
    </source>
</evidence>
<comment type="subunit">
    <text evidence="2 3">MCR is composed of three subunits: alpha, beta, and gamma. The function of proteins C and D is not known.</text>
</comment>
<reference evidence="4 6" key="1">
    <citation type="submission" date="2018-10" db="EMBL/GenBank/DDBJ databases">
        <title>Co-occurring genomic capacity for anaerobic methane metabolism and dissimilatory sulfite reduction discovered in the Korarchaeota.</title>
        <authorList>
            <person name="Mckay L.J."/>
            <person name="Dlakic M."/>
            <person name="Fields M.W."/>
            <person name="Delmont T.O."/>
            <person name="Eren A.M."/>
            <person name="Jay Z.J."/>
            <person name="Klingelsmith K.B."/>
            <person name="Rusch D.B."/>
            <person name="Inskeep W.P."/>
        </authorList>
    </citation>
    <scope>NUCLEOTIDE SEQUENCE [LARGE SCALE GENOMIC DNA]</scope>
    <source>
        <strain evidence="4 6">MDKW</strain>
    </source>
</reference>
<dbReference type="OrthoDB" id="113954at2157"/>
<dbReference type="InterPro" id="IPR007687">
    <property type="entry name" value="Me_CoM_Rdtase_prot-C"/>
</dbReference>
<dbReference type="Proteomes" id="UP000277582">
    <property type="component" value="Unassembled WGS sequence"/>
</dbReference>
<dbReference type="Pfam" id="PF04609">
    <property type="entry name" value="MCR_C"/>
    <property type="match status" value="1"/>
</dbReference>
<dbReference type="GO" id="GO:0015948">
    <property type="term" value="P:methanogenesis"/>
    <property type="evidence" value="ECO:0007669"/>
    <property type="project" value="UniProtKB-UniRule"/>
</dbReference>
<evidence type="ECO:0000256" key="2">
    <source>
        <dbReference type="ARBA" id="ARBA00025920"/>
    </source>
</evidence>